<dbReference type="EMBL" id="CP011412">
    <property type="protein sequence ID" value="AKH19381.1"/>
    <property type="molecule type" value="Genomic_DNA"/>
</dbReference>
<dbReference type="GO" id="GO:0004407">
    <property type="term" value="F:histone deacetylase activity"/>
    <property type="evidence" value="ECO:0007669"/>
    <property type="project" value="TreeGrafter"/>
</dbReference>
<name>A0A0F7JSB7_9GAMM</name>
<dbReference type="KEGG" id="seds:AAY24_02365"/>
<accession>A0A0F7JSB7</accession>
<dbReference type="PANTHER" id="PTHR10625">
    <property type="entry name" value="HISTONE DEACETYLASE HDAC1-RELATED"/>
    <property type="match status" value="1"/>
</dbReference>
<sequence length="310" mass="34028">MFIYAGKSLARYGFGNDHPLGSDRFDTFWHAFQQSTLPEQCTIRTPVQGSADDARLFHTTEYVERVRQLSSQGAGMLDADTPVFPGIFEAALVVVGSVLDGAAEIVAGNTTQAFVPIAGLHHASRGSSAGFCVFNDCAIAIEALRQRHGIKRILYVDIDAHHGDGVYYAFEEDPDLFFIDLHEDGRHLFPGTGDSNERGTGPARGTKLNIPLPPGAQDREFFQHWPAISRFLDRIQPEFIILQCGADCLAGDPITHLKLSDQVHYQTARRLAEYARICCDGRLLALGGGGYNRANIARGWLQTIRGLLDA</sequence>
<dbReference type="InterPro" id="IPR000286">
    <property type="entry name" value="HDACs"/>
</dbReference>
<dbReference type="OrthoDB" id="9808367at2"/>
<keyword evidence="4" id="KW-1185">Reference proteome</keyword>
<dbReference type="Pfam" id="PF00850">
    <property type="entry name" value="Hist_deacetyl"/>
    <property type="match status" value="1"/>
</dbReference>
<dbReference type="InterPro" id="IPR023801">
    <property type="entry name" value="His_deacetylse_dom"/>
</dbReference>
<evidence type="ECO:0000313" key="4">
    <source>
        <dbReference type="Proteomes" id="UP000034410"/>
    </source>
</evidence>
<evidence type="ECO:0000256" key="1">
    <source>
        <dbReference type="ARBA" id="ARBA00005947"/>
    </source>
</evidence>
<dbReference type="AlphaFoldDB" id="A0A0F7JSB7"/>
<proteinExistence type="inferred from homology"/>
<comment type="similarity">
    <text evidence="1">Belongs to the histone deacetylase family.</text>
</comment>
<dbReference type="Gene3D" id="3.40.800.20">
    <property type="entry name" value="Histone deacetylase domain"/>
    <property type="match status" value="1"/>
</dbReference>
<organism evidence="3 4">
    <name type="scientific">Sedimenticola thiotaurini</name>
    <dbReference type="NCBI Taxonomy" id="1543721"/>
    <lineage>
        <taxon>Bacteria</taxon>
        <taxon>Pseudomonadati</taxon>
        <taxon>Pseudomonadota</taxon>
        <taxon>Gammaproteobacteria</taxon>
        <taxon>Chromatiales</taxon>
        <taxon>Sedimenticolaceae</taxon>
        <taxon>Sedimenticola</taxon>
    </lineage>
</organism>
<dbReference type="SUPFAM" id="SSF52768">
    <property type="entry name" value="Arginase/deacetylase"/>
    <property type="match status" value="1"/>
</dbReference>
<evidence type="ECO:0000259" key="2">
    <source>
        <dbReference type="Pfam" id="PF00850"/>
    </source>
</evidence>
<reference evidence="3 4" key="1">
    <citation type="journal article" date="2015" name="Genome Announc.">
        <title>Complete Genome Sequence of Sedimenticola thiotaurini Strain SIP-G1, a Polyphosphate- and Polyhydroxyalkanoate-Accumulating Sulfur-Oxidizing Gammaproteobacterium Isolated from Salt Marsh Sediments.</title>
        <authorList>
            <person name="Flood B.E."/>
            <person name="Jones D.S."/>
            <person name="Bailey J.V."/>
        </authorList>
    </citation>
    <scope>NUCLEOTIDE SEQUENCE [LARGE SCALE GENOMIC DNA]</scope>
    <source>
        <strain evidence="3 4">SIP-G1</strain>
    </source>
</reference>
<dbReference type="PRINTS" id="PR01270">
    <property type="entry name" value="HDASUPER"/>
</dbReference>
<dbReference type="RefSeq" id="WP_046858320.1">
    <property type="nucleotide sequence ID" value="NZ_CP011412.1"/>
</dbReference>
<dbReference type="Proteomes" id="UP000034410">
    <property type="component" value="Chromosome"/>
</dbReference>
<feature type="domain" description="Histone deacetylase" evidence="2">
    <location>
        <begin position="18"/>
        <end position="306"/>
    </location>
</feature>
<protein>
    <submittedName>
        <fullName evidence="3">Histone deacetylase</fullName>
    </submittedName>
</protein>
<dbReference type="InterPro" id="IPR023696">
    <property type="entry name" value="Ureohydrolase_dom_sf"/>
</dbReference>
<dbReference type="InterPro" id="IPR037138">
    <property type="entry name" value="His_deacetylse_dom_sf"/>
</dbReference>
<dbReference type="GO" id="GO:0040029">
    <property type="term" value="P:epigenetic regulation of gene expression"/>
    <property type="evidence" value="ECO:0007669"/>
    <property type="project" value="TreeGrafter"/>
</dbReference>
<gene>
    <name evidence="3" type="ORF">AAY24_02365</name>
</gene>
<evidence type="ECO:0000313" key="3">
    <source>
        <dbReference type="EMBL" id="AKH19381.1"/>
    </source>
</evidence>
<dbReference type="PANTHER" id="PTHR10625:SF10">
    <property type="entry name" value="HISTONE DEACETYLASE HDAC1"/>
    <property type="match status" value="1"/>
</dbReference>